<protein>
    <recommendedName>
        <fullName evidence="5">Redoxin domain-containing protein</fullName>
    </recommendedName>
</protein>
<dbReference type="InterPro" id="IPR013740">
    <property type="entry name" value="Redoxin"/>
</dbReference>
<organism evidence="6">
    <name type="scientific">Florenciella parvula</name>
    <dbReference type="NCBI Taxonomy" id="236787"/>
    <lineage>
        <taxon>Eukaryota</taxon>
        <taxon>Sar</taxon>
        <taxon>Stramenopiles</taxon>
        <taxon>Ochrophyta</taxon>
        <taxon>Dictyochophyceae</taxon>
        <taxon>Florenciellales</taxon>
        <taxon>Florenciella</taxon>
    </lineage>
</organism>
<dbReference type="GO" id="GO:0042744">
    <property type="term" value="P:hydrogen peroxide catabolic process"/>
    <property type="evidence" value="ECO:0007669"/>
    <property type="project" value="TreeGrafter"/>
</dbReference>
<dbReference type="PANTHER" id="PTHR10430">
    <property type="entry name" value="PEROXIREDOXIN"/>
    <property type="match status" value="1"/>
</dbReference>
<evidence type="ECO:0000256" key="2">
    <source>
        <dbReference type="ARBA" id="ARBA00022559"/>
    </source>
</evidence>
<accession>A0A7S2B1N7</accession>
<dbReference type="SUPFAM" id="SSF52833">
    <property type="entry name" value="Thioredoxin-like"/>
    <property type="match status" value="1"/>
</dbReference>
<comment type="similarity">
    <text evidence="1">Belongs to the peroxiredoxin family. Prx5 subfamily.</text>
</comment>
<evidence type="ECO:0000256" key="4">
    <source>
        <dbReference type="ARBA" id="ARBA00023002"/>
    </source>
</evidence>
<dbReference type="GO" id="GO:0034599">
    <property type="term" value="P:cellular response to oxidative stress"/>
    <property type="evidence" value="ECO:0007669"/>
    <property type="project" value="InterPro"/>
</dbReference>
<dbReference type="AlphaFoldDB" id="A0A7S2B1N7"/>
<evidence type="ECO:0000256" key="3">
    <source>
        <dbReference type="ARBA" id="ARBA00022862"/>
    </source>
</evidence>
<sequence length="131" mass="14207">MCQVPGYKREMMALSEMGIDEIIVFCVDNAAVMDAWAKDQGIDDKGIITFMGDPRGELTKALGVELTHPGPCGKLGPGRCKRFSAFIDEGEIKSFNIAEDVGVAEGEDPAGDSFPEVSCVDKMKEDLEELM</sequence>
<keyword evidence="4" id="KW-0560">Oxidoreductase</keyword>
<dbReference type="PANTHER" id="PTHR10430:SF16">
    <property type="entry name" value="PEROXIREDOXIN-5, MITOCHONDRIAL"/>
    <property type="match status" value="1"/>
</dbReference>
<reference evidence="6" key="1">
    <citation type="submission" date="2021-01" db="EMBL/GenBank/DDBJ databases">
        <authorList>
            <person name="Corre E."/>
            <person name="Pelletier E."/>
            <person name="Niang G."/>
            <person name="Scheremetjew M."/>
            <person name="Finn R."/>
            <person name="Kale V."/>
            <person name="Holt S."/>
            <person name="Cochrane G."/>
            <person name="Meng A."/>
            <person name="Brown T."/>
            <person name="Cohen L."/>
        </authorList>
    </citation>
    <scope>NUCLEOTIDE SEQUENCE</scope>
    <source>
        <strain evidence="6">RCC1693</strain>
    </source>
</reference>
<dbReference type="InterPro" id="IPR036249">
    <property type="entry name" value="Thioredoxin-like_sf"/>
</dbReference>
<dbReference type="EMBL" id="HBGT01001719">
    <property type="protein sequence ID" value="CAD9382668.1"/>
    <property type="molecule type" value="Transcribed_RNA"/>
</dbReference>
<dbReference type="InterPro" id="IPR037944">
    <property type="entry name" value="PRX5-like"/>
</dbReference>
<dbReference type="Pfam" id="PF08534">
    <property type="entry name" value="Redoxin"/>
    <property type="match status" value="1"/>
</dbReference>
<feature type="domain" description="Redoxin" evidence="5">
    <location>
        <begin position="5"/>
        <end position="99"/>
    </location>
</feature>
<evidence type="ECO:0000259" key="5">
    <source>
        <dbReference type="Pfam" id="PF08534"/>
    </source>
</evidence>
<keyword evidence="2" id="KW-0575">Peroxidase</keyword>
<evidence type="ECO:0000313" key="6">
    <source>
        <dbReference type="EMBL" id="CAD9382668.1"/>
    </source>
</evidence>
<dbReference type="GO" id="GO:0045454">
    <property type="term" value="P:cell redox homeostasis"/>
    <property type="evidence" value="ECO:0007669"/>
    <property type="project" value="TreeGrafter"/>
</dbReference>
<dbReference type="GO" id="GO:0008379">
    <property type="term" value="F:thioredoxin peroxidase activity"/>
    <property type="evidence" value="ECO:0007669"/>
    <property type="project" value="InterPro"/>
</dbReference>
<name>A0A7S2B1N7_9STRA</name>
<keyword evidence="3" id="KW-0049">Antioxidant</keyword>
<evidence type="ECO:0000256" key="1">
    <source>
        <dbReference type="ARBA" id="ARBA00010505"/>
    </source>
</evidence>
<dbReference type="GO" id="GO:0005737">
    <property type="term" value="C:cytoplasm"/>
    <property type="evidence" value="ECO:0007669"/>
    <property type="project" value="TreeGrafter"/>
</dbReference>
<gene>
    <name evidence="6" type="ORF">FPAR1323_LOCUS940</name>
</gene>
<dbReference type="Gene3D" id="3.40.30.10">
    <property type="entry name" value="Glutaredoxin"/>
    <property type="match status" value="1"/>
</dbReference>
<proteinExistence type="inferred from homology"/>